<organism evidence="1 2">
    <name type="scientific">Klebsiella phage vB_KvM-Eowyn</name>
    <dbReference type="NCBI Taxonomy" id="2762819"/>
    <lineage>
        <taxon>Viruses</taxon>
        <taxon>Duplodnaviria</taxon>
        <taxon>Heunggongvirae</taxon>
        <taxon>Uroviricota</taxon>
        <taxon>Caudoviricetes</taxon>
        <taxon>Chimalliviridae</taxon>
        <taxon>Eowynvirus</taxon>
        <taxon>Eowynvirus eowyn</taxon>
    </lineage>
</organism>
<protein>
    <recommendedName>
        <fullName evidence="3">DNA polymerase</fullName>
    </recommendedName>
</protein>
<keyword evidence="2" id="KW-1185">Reference proteome</keyword>
<evidence type="ECO:0000313" key="1">
    <source>
        <dbReference type="EMBL" id="CAD5236100.1"/>
    </source>
</evidence>
<evidence type="ECO:0008006" key="3">
    <source>
        <dbReference type="Google" id="ProtNLM"/>
    </source>
</evidence>
<dbReference type="Proteomes" id="UP000596247">
    <property type="component" value="Chromosome"/>
</dbReference>
<dbReference type="InterPro" id="IPR036397">
    <property type="entry name" value="RNaseH_sf"/>
</dbReference>
<dbReference type="SUPFAM" id="SSF53098">
    <property type="entry name" value="Ribonuclease H-like"/>
    <property type="match status" value="1"/>
</dbReference>
<accession>A0A7R8R529</accession>
<gene>
    <name evidence="1" type="ORF">LLCLJKAH_00111</name>
</gene>
<evidence type="ECO:0000313" key="2">
    <source>
        <dbReference type="Proteomes" id="UP000596247"/>
    </source>
</evidence>
<dbReference type="GO" id="GO:0003676">
    <property type="term" value="F:nucleic acid binding"/>
    <property type="evidence" value="ECO:0007669"/>
    <property type="project" value="InterPro"/>
</dbReference>
<sequence length="578" mass="66172">MAPPRPRFDVPGVIGYECKHVVYSEALDGTPHDLLTIKERLFFEDGHTENRLSFWGDYQRKFWVTKKEYQNYSDKKEFEERKKCNEFSTTQINMPKRIVQALGYGDPNGGLRKLAQSPYLYGADINTTCILKHNYQQQWPKARSNNTVAVLDLETNMFTEDQYPITGQLSFQDKAILAVDRGWYGASPNAEEEIRASIKKHLYDDSEIGPKIKERIPLENIEIRIVNGPVEIIQALFERAHEWQPDIIEIWNQDFDVPVILRVLEDFGVDPKDVLCDPRVPKNFRRCKYEEGSKRKKAASGREVTIKPADQWHMLYCTASFTIICGMCTYRRVRLAGGQDFSYGLDAVVKREVGSKIGKLYVKLPLLEGIEDGSAKWHETMQTHYRDVYCSYALFDDIVTEILDETIKDISQMLPTLVGISEYSQYNRQPVMLVNDLHFFYLGHGKVIGTGSSTVQTELDDDTLDLTGWIVMLPTYMMVDNGIPAFKDLPELRSYLRAHIADLDVRSSYPNGVLLGNISKDTTERELCGIEGLEEIDQRRAGINLMSAQVNAVELCCTLFGVPTLDQLLESFKEDHKH</sequence>
<name>A0A7R8R529_9CAUD</name>
<dbReference type="EMBL" id="LR881104">
    <property type="protein sequence ID" value="CAD5236100.1"/>
    <property type="molecule type" value="Genomic_DNA"/>
</dbReference>
<proteinExistence type="predicted"/>
<dbReference type="InterPro" id="IPR012337">
    <property type="entry name" value="RNaseH-like_sf"/>
</dbReference>
<dbReference type="Gene3D" id="3.30.420.10">
    <property type="entry name" value="Ribonuclease H-like superfamily/Ribonuclease H"/>
    <property type="match status" value="1"/>
</dbReference>
<reference evidence="1 2" key="1">
    <citation type="submission" date="2020-09" db="EMBL/GenBank/DDBJ databases">
        <authorList>
            <person name="Jameson E."/>
        </authorList>
    </citation>
    <scope>NUCLEOTIDE SEQUENCE [LARGE SCALE GENOMIC DNA]</scope>
</reference>